<name>A0ABY4S5Q4_AQUTE</name>
<organism evidence="5 6">
    <name type="scientific">Aquincola tertiaricarbonis</name>
    <dbReference type="NCBI Taxonomy" id="391953"/>
    <lineage>
        <taxon>Bacteria</taxon>
        <taxon>Pseudomonadati</taxon>
        <taxon>Pseudomonadota</taxon>
        <taxon>Betaproteobacteria</taxon>
        <taxon>Burkholderiales</taxon>
        <taxon>Sphaerotilaceae</taxon>
        <taxon>Aquincola</taxon>
    </lineage>
</organism>
<dbReference type="SUPFAM" id="SSF53850">
    <property type="entry name" value="Periplasmic binding protein-like II"/>
    <property type="match status" value="1"/>
</dbReference>
<protein>
    <submittedName>
        <fullName evidence="5">ABC transporter substrate-binding protein</fullName>
    </submittedName>
</protein>
<dbReference type="Gene3D" id="3.40.190.10">
    <property type="entry name" value="Periplasmic binding protein-like II"/>
    <property type="match status" value="1"/>
</dbReference>
<dbReference type="EMBL" id="CP097635">
    <property type="protein sequence ID" value="URI08020.1"/>
    <property type="molecule type" value="Genomic_DNA"/>
</dbReference>
<keyword evidence="2" id="KW-0813">Transport</keyword>
<keyword evidence="3" id="KW-0732">Signal</keyword>
<comment type="similarity">
    <text evidence="1">Belongs to the bacterial solute-binding protein 5 family.</text>
</comment>
<evidence type="ECO:0000313" key="6">
    <source>
        <dbReference type="Proteomes" id="UP001056201"/>
    </source>
</evidence>
<dbReference type="InterPro" id="IPR030678">
    <property type="entry name" value="Peptide/Ni-bd"/>
</dbReference>
<dbReference type="InterPro" id="IPR039424">
    <property type="entry name" value="SBP_5"/>
</dbReference>
<evidence type="ECO:0000259" key="4">
    <source>
        <dbReference type="Pfam" id="PF00496"/>
    </source>
</evidence>
<reference evidence="5" key="1">
    <citation type="submission" date="2022-05" db="EMBL/GenBank/DDBJ databases">
        <title>An RpoN-dependent PEP-CTERM gene is involved in floc formation of an Aquincola tertiaricarbonis strain.</title>
        <authorList>
            <person name="Qiu D."/>
            <person name="Xia M."/>
        </authorList>
    </citation>
    <scope>NUCLEOTIDE SEQUENCE</scope>
    <source>
        <strain evidence="5">RN12</strain>
    </source>
</reference>
<dbReference type="PANTHER" id="PTHR30290:SF9">
    <property type="entry name" value="OLIGOPEPTIDE-BINDING PROTEIN APPA"/>
    <property type="match status" value="1"/>
</dbReference>
<dbReference type="PANTHER" id="PTHR30290">
    <property type="entry name" value="PERIPLASMIC BINDING COMPONENT OF ABC TRANSPORTER"/>
    <property type="match status" value="1"/>
</dbReference>
<evidence type="ECO:0000313" key="5">
    <source>
        <dbReference type="EMBL" id="URI08020.1"/>
    </source>
</evidence>
<evidence type="ECO:0000256" key="3">
    <source>
        <dbReference type="ARBA" id="ARBA00022729"/>
    </source>
</evidence>
<sequence>MSLSPFRRRGPALFVAAAGLTWALLSPVHAQTLRWAAAGDPLTLDPYAQNELLTNSINGQVYEFLVARDKQLEIVPQLATEWKQDGPMKWVFKLRPNVKFHDGRPFTADDVVFSVERAKQPTSQIAVYANALGTVRKIDDLTVEFTTPQFEPIFLQKLNTVYMMSKGWAEQNNATVTQNFAAKEEHYAARNANGTGPFMLVSRAPGVKTVYKRNPNYWGRIEGNVQDVVFTPIGSGATRTAALISGELDFMLDPPPTDVERLRRTPGVKIIDGPENRIIFIGMDQGRDELLYSSVKGKNPLKDLRVRKALYHAIDIETIKTKLMNGQAVPSGALVTSPLGTLGDPDVQRRLPYDVELAKKLMAEAGYPDGFEITFDTPNDRYINDERIAITLASQWARIGVKVRVNAQTKSLFFNKVEKLDTSMYLFGWGGSITDPETTFTPIYRNRGAKGVGEYNRGNYKDDELDALAAASSKEQDPAKRRQLIRQTFLRHNEQVRHIPLHWQMIPWAARPGVEVVHRADNWLEWRWVTVGKP</sequence>
<evidence type="ECO:0000256" key="2">
    <source>
        <dbReference type="ARBA" id="ARBA00022448"/>
    </source>
</evidence>
<feature type="domain" description="Solute-binding protein family 5" evidence="4">
    <location>
        <begin position="73"/>
        <end position="449"/>
    </location>
</feature>
<dbReference type="Proteomes" id="UP001056201">
    <property type="component" value="Chromosome 1"/>
</dbReference>
<accession>A0ABY4S5Q4</accession>
<dbReference type="InterPro" id="IPR000914">
    <property type="entry name" value="SBP_5_dom"/>
</dbReference>
<gene>
    <name evidence="5" type="ORF">MW290_05410</name>
</gene>
<proteinExistence type="inferred from homology"/>
<dbReference type="PIRSF" id="PIRSF002741">
    <property type="entry name" value="MppA"/>
    <property type="match status" value="1"/>
</dbReference>
<evidence type="ECO:0000256" key="1">
    <source>
        <dbReference type="ARBA" id="ARBA00005695"/>
    </source>
</evidence>
<dbReference type="RefSeq" id="WP_250196242.1">
    <property type="nucleotide sequence ID" value="NZ_CP097635.1"/>
</dbReference>
<dbReference type="Pfam" id="PF00496">
    <property type="entry name" value="SBP_bac_5"/>
    <property type="match status" value="1"/>
</dbReference>
<dbReference type="Gene3D" id="3.10.105.10">
    <property type="entry name" value="Dipeptide-binding Protein, Domain 3"/>
    <property type="match status" value="1"/>
</dbReference>
<dbReference type="CDD" id="cd08498">
    <property type="entry name" value="PBP2_NikA_DppA_OppA_like_2"/>
    <property type="match status" value="1"/>
</dbReference>
<keyword evidence="6" id="KW-1185">Reference proteome</keyword>